<dbReference type="GO" id="GO:0005506">
    <property type="term" value="F:iron ion binding"/>
    <property type="evidence" value="ECO:0007669"/>
    <property type="project" value="InterPro"/>
</dbReference>
<keyword evidence="6" id="KW-0479">Metal-binding</keyword>
<evidence type="ECO:0000256" key="2">
    <source>
        <dbReference type="ARBA" id="ARBA00004174"/>
    </source>
</evidence>
<evidence type="ECO:0008006" key="14">
    <source>
        <dbReference type="Google" id="ProtNLM"/>
    </source>
</evidence>
<dbReference type="GO" id="GO:0005789">
    <property type="term" value="C:endoplasmic reticulum membrane"/>
    <property type="evidence" value="ECO:0007669"/>
    <property type="project" value="UniProtKB-SubCell"/>
</dbReference>
<evidence type="ECO:0000256" key="11">
    <source>
        <dbReference type="ARBA" id="ARBA00023033"/>
    </source>
</evidence>
<dbReference type="GO" id="GO:0020037">
    <property type="term" value="F:heme binding"/>
    <property type="evidence" value="ECO:0007669"/>
    <property type="project" value="InterPro"/>
</dbReference>
<dbReference type="EMBL" id="OA568041">
    <property type="protein sequence ID" value="CAD7201099.1"/>
    <property type="molecule type" value="Genomic_DNA"/>
</dbReference>
<organism evidence="13">
    <name type="scientific">Timema douglasi</name>
    <name type="common">Walking stick</name>
    <dbReference type="NCBI Taxonomy" id="61478"/>
    <lineage>
        <taxon>Eukaryota</taxon>
        <taxon>Metazoa</taxon>
        <taxon>Ecdysozoa</taxon>
        <taxon>Arthropoda</taxon>
        <taxon>Hexapoda</taxon>
        <taxon>Insecta</taxon>
        <taxon>Pterygota</taxon>
        <taxon>Neoptera</taxon>
        <taxon>Polyneoptera</taxon>
        <taxon>Phasmatodea</taxon>
        <taxon>Timematodea</taxon>
        <taxon>Timematoidea</taxon>
        <taxon>Timematidae</taxon>
        <taxon>Timema</taxon>
    </lineage>
</organism>
<comment type="similarity">
    <text evidence="4">Belongs to the cytochrome P450 family.</text>
</comment>
<dbReference type="AlphaFoldDB" id="A0A7R8ZB22"/>
<evidence type="ECO:0000256" key="12">
    <source>
        <dbReference type="ARBA" id="ARBA00023136"/>
    </source>
</evidence>
<dbReference type="PANTHER" id="PTHR24292:SF54">
    <property type="entry name" value="CYP9F3-RELATED"/>
    <property type="match status" value="1"/>
</dbReference>
<dbReference type="InterPro" id="IPR036396">
    <property type="entry name" value="Cyt_P450_sf"/>
</dbReference>
<dbReference type="SUPFAM" id="SSF48264">
    <property type="entry name" value="Cytochrome P450"/>
    <property type="match status" value="1"/>
</dbReference>
<comment type="cofactor">
    <cofactor evidence="1">
        <name>heme</name>
        <dbReference type="ChEBI" id="CHEBI:30413"/>
    </cofactor>
</comment>
<evidence type="ECO:0000256" key="8">
    <source>
        <dbReference type="ARBA" id="ARBA00022848"/>
    </source>
</evidence>
<evidence type="ECO:0000256" key="1">
    <source>
        <dbReference type="ARBA" id="ARBA00001971"/>
    </source>
</evidence>
<evidence type="ECO:0000256" key="4">
    <source>
        <dbReference type="ARBA" id="ARBA00010617"/>
    </source>
</evidence>
<evidence type="ECO:0000256" key="9">
    <source>
        <dbReference type="ARBA" id="ARBA00023002"/>
    </source>
</evidence>
<evidence type="ECO:0000256" key="10">
    <source>
        <dbReference type="ARBA" id="ARBA00023004"/>
    </source>
</evidence>
<name>A0A7R8ZB22_TIMDO</name>
<dbReference type="Pfam" id="PF00067">
    <property type="entry name" value="p450"/>
    <property type="match status" value="1"/>
</dbReference>
<dbReference type="InterPro" id="IPR050476">
    <property type="entry name" value="Insect_CytP450_Detox"/>
</dbReference>
<comment type="subcellular location">
    <subcellularLocation>
        <location evidence="3">Endoplasmic reticulum membrane</location>
        <topology evidence="3">Peripheral membrane protein</topology>
    </subcellularLocation>
    <subcellularLocation>
        <location evidence="2">Microsome membrane</location>
        <topology evidence="2">Peripheral membrane protein</topology>
    </subcellularLocation>
</comment>
<evidence type="ECO:0000313" key="13">
    <source>
        <dbReference type="EMBL" id="CAD7201099.1"/>
    </source>
</evidence>
<protein>
    <recommendedName>
        <fullName evidence="14">Cytochrome P450</fullName>
    </recommendedName>
</protein>
<proteinExistence type="inferred from homology"/>
<keyword evidence="10" id="KW-0408">Iron</keyword>
<keyword evidence="11" id="KW-0503">Monooxygenase</keyword>
<dbReference type="GO" id="GO:0004497">
    <property type="term" value="F:monooxygenase activity"/>
    <property type="evidence" value="ECO:0007669"/>
    <property type="project" value="UniProtKB-KW"/>
</dbReference>
<dbReference type="Gene3D" id="1.10.630.10">
    <property type="entry name" value="Cytochrome P450"/>
    <property type="match status" value="1"/>
</dbReference>
<keyword evidence="7" id="KW-0256">Endoplasmic reticulum</keyword>
<keyword evidence="9" id="KW-0560">Oxidoreductase</keyword>
<evidence type="ECO:0000256" key="5">
    <source>
        <dbReference type="ARBA" id="ARBA00022617"/>
    </source>
</evidence>
<evidence type="ECO:0000256" key="6">
    <source>
        <dbReference type="ARBA" id="ARBA00022723"/>
    </source>
</evidence>
<keyword evidence="5" id="KW-0349">Heme</keyword>
<sequence>MEVGGIESKSTASLGLHTSAETLRKYPPIPLLNRECSKDYKIPGTEVVLQKGMRFGLTQTKVALVMLLSKYNFWKSPKTDIPLKMNPKTFVYANLGGIFLRVTHREKSK</sequence>
<dbReference type="PANTHER" id="PTHR24292">
    <property type="entry name" value="CYTOCHROME P450"/>
    <property type="match status" value="1"/>
</dbReference>
<keyword evidence="12" id="KW-0472">Membrane</keyword>
<reference evidence="13" key="1">
    <citation type="submission" date="2020-11" db="EMBL/GenBank/DDBJ databases">
        <authorList>
            <person name="Tran Van P."/>
        </authorList>
    </citation>
    <scope>NUCLEOTIDE SEQUENCE</scope>
</reference>
<gene>
    <name evidence="13" type="ORF">TDIB3V08_LOCUS7302</name>
</gene>
<accession>A0A7R8ZB22</accession>
<evidence type="ECO:0000256" key="3">
    <source>
        <dbReference type="ARBA" id="ARBA00004406"/>
    </source>
</evidence>
<dbReference type="GO" id="GO:0016705">
    <property type="term" value="F:oxidoreductase activity, acting on paired donors, with incorporation or reduction of molecular oxygen"/>
    <property type="evidence" value="ECO:0007669"/>
    <property type="project" value="InterPro"/>
</dbReference>
<keyword evidence="8" id="KW-0492">Microsome</keyword>
<dbReference type="InterPro" id="IPR001128">
    <property type="entry name" value="Cyt_P450"/>
</dbReference>
<evidence type="ECO:0000256" key="7">
    <source>
        <dbReference type="ARBA" id="ARBA00022824"/>
    </source>
</evidence>